<evidence type="ECO:0000313" key="18">
    <source>
        <dbReference type="EMBL" id="SJZ86442.1"/>
    </source>
</evidence>
<feature type="binding site" evidence="15">
    <location>
        <position position="308"/>
    </location>
    <ligand>
        <name>Mg(2+)</name>
        <dbReference type="ChEBI" id="CHEBI:18420"/>
        <label>1</label>
    </ligand>
</feature>
<dbReference type="InterPro" id="IPR005905">
    <property type="entry name" value="D_ala_D_ala"/>
</dbReference>
<evidence type="ECO:0000259" key="17">
    <source>
        <dbReference type="PROSITE" id="PS50975"/>
    </source>
</evidence>
<dbReference type="UniPathway" id="UPA00219"/>
<dbReference type="OrthoDB" id="9813261at2"/>
<evidence type="ECO:0000256" key="2">
    <source>
        <dbReference type="ARBA" id="ARBA00010871"/>
    </source>
</evidence>
<feature type="binding site" evidence="14">
    <location>
        <begin position="177"/>
        <end position="179"/>
    </location>
    <ligand>
        <name>ATP</name>
        <dbReference type="ChEBI" id="CHEBI:30616"/>
    </ligand>
</feature>
<dbReference type="InterPro" id="IPR011095">
    <property type="entry name" value="Dala_Dala_lig_C"/>
</dbReference>
<evidence type="ECO:0000256" key="1">
    <source>
        <dbReference type="ARBA" id="ARBA00001936"/>
    </source>
</evidence>
<dbReference type="Pfam" id="PF01820">
    <property type="entry name" value="Dala_Dala_lig_N"/>
    <property type="match status" value="1"/>
</dbReference>
<dbReference type="GO" id="GO:0008360">
    <property type="term" value="P:regulation of cell shape"/>
    <property type="evidence" value="ECO:0007669"/>
    <property type="project" value="UniProtKB-KW"/>
</dbReference>
<dbReference type="RefSeq" id="WP_078712286.1">
    <property type="nucleotide sequence ID" value="NZ_FUWY01000005.1"/>
</dbReference>
<evidence type="ECO:0000256" key="4">
    <source>
        <dbReference type="ARBA" id="ARBA00022723"/>
    </source>
</evidence>
<evidence type="ECO:0000256" key="16">
    <source>
        <dbReference type="PROSITE-ProRule" id="PRU00409"/>
    </source>
</evidence>
<feature type="active site" evidence="13">
    <location>
        <position position="185"/>
    </location>
</feature>
<accession>A0A1T4P4T8</accession>
<dbReference type="GO" id="GO:0005524">
    <property type="term" value="F:ATP binding"/>
    <property type="evidence" value="ECO:0007669"/>
    <property type="project" value="UniProtKB-UniRule"/>
</dbReference>
<evidence type="ECO:0000256" key="3">
    <source>
        <dbReference type="ARBA" id="ARBA00022598"/>
    </source>
</evidence>
<dbReference type="InterPro" id="IPR000291">
    <property type="entry name" value="D-Ala_lig_Van_CS"/>
</dbReference>
<comment type="cofactor">
    <cofactor evidence="1">
        <name>Mn(2+)</name>
        <dbReference type="ChEBI" id="CHEBI:29035"/>
    </cofactor>
</comment>
<evidence type="ECO:0000256" key="6">
    <source>
        <dbReference type="ARBA" id="ARBA00022840"/>
    </source>
</evidence>
<proteinExistence type="inferred from homology"/>
<sequence length="349" mass="39087">MKNIGVIFGGNSPEYKVSLESVSSILKEIDRNKYNPIMIGITQEGTWYLYTGSISNIEKDTWHFTNDCSKAMLSPNANEFKLIVFGQNRMETIHLDGIFPVMHGAYGEDGTIQGYIQLSNIPLIGCGVLASSLCMDKYRSHLLVEEAGIKCAKGCVFTQRDKQKIKEFCNTIGYPCFIKPLRAGSSFGITKVESPLNLDEAINLAFEYDHELLIEEFIDGFEVGCAIMGTQHLVVGEVDEIELSDGFFNYEEKYTLKSSKIHVPARINEKKAEEVKELSKKIYKILGCSGFARVDCFINTKGEVIFNEVNTIPGFTSHSRFPTMLKHVGYSFKEIITTIIEGALTNENN</sequence>
<dbReference type="STRING" id="118967.SAMN02745191_1881"/>
<comment type="catalytic activity">
    <reaction evidence="12">
        <text>2 D-alanine + ATP = D-alanyl-D-alanine + ADP + phosphate + H(+)</text>
        <dbReference type="Rhea" id="RHEA:11224"/>
        <dbReference type="ChEBI" id="CHEBI:15378"/>
        <dbReference type="ChEBI" id="CHEBI:30616"/>
        <dbReference type="ChEBI" id="CHEBI:43474"/>
        <dbReference type="ChEBI" id="CHEBI:57416"/>
        <dbReference type="ChEBI" id="CHEBI:57822"/>
        <dbReference type="ChEBI" id="CHEBI:456216"/>
        <dbReference type="EC" id="6.3.2.4"/>
    </reaction>
</comment>
<protein>
    <recommendedName>
        <fullName evidence="12">D-alanine--D-alanine ligase</fullName>
        <ecNumber evidence="12">6.3.2.4</ecNumber>
    </recommendedName>
    <alternativeName>
        <fullName evidence="12">D-Ala-D-Ala ligase</fullName>
    </alternativeName>
    <alternativeName>
        <fullName evidence="12">D-alanylalanine synthetase</fullName>
    </alternativeName>
</protein>
<dbReference type="InterPro" id="IPR016185">
    <property type="entry name" value="PreATP-grasp_dom_sf"/>
</dbReference>
<dbReference type="GO" id="GO:0005829">
    <property type="term" value="C:cytosol"/>
    <property type="evidence" value="ECO:0007669"/>
    <property type="project" value="TreeGrafter"/>
</dbReference>
<evidence type="ECO:0000256" key="8">
    <source>
        <dbReference type="ARBA" id="ARBA00022960"/>
    </source>
</evidence>
<feature type="active site" evidence="13">
    <location>
        <position position="319"/>
    </location>
</feature>
<dbReference type="AlphaFoldDB" id="A0A1T4P4T8"/>
<evidence type="ECO:0000256" key="13">
    <source>
        <dbReference type="PIRSR" id="PIRSR039102-1"/>
    </source>
</evidence>
<dbReference type="Gene3D" id="3.30.1490.20">
    <property type="entry name" value="ATP-grasp fold, A domain"/>
    <property type="match status" value="1"/>
</dbReference>
<comment type="cofactor">
    <cofactor evidence="15">
        <name>Mg(2+)</name>
        <dbReference type="ChEBI" id="CHEBI:18420"/>
    </cofactor>
    <cofactor evidence="15">
        <name>Mn(2+)</name>
        <dbReference type="ChEBI" id="CHEBI:29035"/>
    </cofactor>
    <text evidence="15">Binds 2 magnesium or manganese ions per subunit.</text>
</comment>
<feature type="active site" evidence="13">
    <location>
        <position position="14"/>
    </location>
</feature>
<evidence type="ECO:0000256" key="15">
    <source>
        <dbReference type="PIRSR" id="PIRSR039102-3"/>
    </source>
</evidence>
<dbReference type="NCBIfam" id="NF002528">
    <property type="entry name" value="PRK01966.1-4"/>
    <property type="match status" value="1"/>
</dbReference>
<dbReference type="PIRSF" id="PIRSF039102">
    <property type="entry name" value="Ddl/VanB"/>
    <property type="match status" value="1"/>
</dbReference>
<evidence type="ECO:0000313" key="19">
    <source>
        <dbReference type="Proteomes" id="UP000243297"/>
    </source>
</evidence>
<dbReference type="GO" id="GO:0009252">
    <property type="term" value="P:peptidoglycan biosynthetic process"/>
    <property type="evidence" value="ECO:0007669"/>
    <property type="project" value="UniProtKB-UniRule"/>
</dbReference>
<keyword evidence="3 12" id="KW-0436">Ligase</keyword>
<comment type="function">
    <text evidence="12">Cell wall formation.</text>
</comment>
<dbReference type="SUPFAM" id="SSF56059">
    <property type="entry name" value="Glutathione synthetase ATP-binding domain-like"/>
    <property type="match status" value="1"/>
</dbReference>
<dbReference type="InterPro" id="IPR011127">
    <property type="entry name" value="Dala_Dala_lig_N"/>
</dbReference>
<dbReference type="Gene3D" id="3.40.50.20">
    <property type="match status" value="1"/>
</dbReference>
<dbReference type="EMBL" id="FUWY01000005">
    <property type="protein sequence ID" value="SJZ86442.1"/>
    <property type="molecule type" value="Genomic_DNA"/>
</dbReference>
<dbReference type="Gene3D" id="3.30.470.20">
    <property type="entry name" value="ATP-grasp fold, B domain"/>
    <property type="match status" value="1"/>
</dbReference>
<dbReference type="NCBIfam" id="NF002378">
    <property type="entry name" value="PRK01372.1"/>
    <property type="match status" value="1"/>
</dbReference>
<keyword evidence="10 15" id="KW-0464">Manganese</keyword>
<feature type="binding site" evidence="15">
    <location>
        <position position="308"/>
    </location>
    <ligand>
        <name>Mg(2+)</name>
        <dbReference type="ChEBI" id="CHEBI:18420"/>
        <label>2</label>
    </ligand>
</feature>
<evidence type="ECO:0000256" key="9">
    <source>
        <dbReference type="ARBA" id="ARBA00022984"/>
    </source>
</evidence>
<keyword evidence="19" id="KW-1185">Reference proteome</keyword>
<feature type="binding site" evidence="15">
    <location>
        <position position="310"/>
    </location>
    <ligand>
        <name>Mg(2+)</name>
        <dbReference type="ChEBI" id="CHEBI:18420"/>
        <label>2</label>
    </ligand>
</feature>
<evidence type="ECO:0000256" key="5">
    <source>
        <dbReference type="ARBA" id="ARBA00022741"/>
    </source>
</evidence>
<reference evidence="19" key="1">
    <citation type="submission" date="2017-02" db="EMBL/GenBank/DDBJ databases">
        <authorList>
            <person name="Varghese N."/>
            <person name="Submissions S."/>
        </authorList>
    </citation>
    <scope>NUCLEOTIDE SEQUENCE [LARGE SCALE GENOMIC DNA]</scope>
    <source>
        <strain evidence="19">ATCC 25662</strain>
    </source>
</reference>
<keyword evidence="4 15" id="KW-0479">Metal-binding</keyword>
<feature type="binding site" evidence="15">
    <location>
        <position position="295"/>
    </location>
    <ligand>
        <name>Mg(2+)</name>
        <dbReference type="ChEBI" id="CHEBI:18420"/>
        <label>1</label>
    </ligand>
</feature>
<evidence type="ECO:0000256" key="12">
    <source>
        <dbReference type="HAMAP-Rule" id="MF_00047"/>
    </source>
</evidence>
<keyword evidence="6 16" id="KW-0067">ATP-binding</keyword>
<dbReference type="GO" id="GO:0046872">
    <property type="term" value="F:metal ion binding"/>
    <property type="evidence" value="ECO:0007669"/>
    <property type="project" value="UniProtKB-KW"/>
</dbReference>
<dbReference type="NCBIfam" id="TIGR01205">
    <property type="entry name" value="D_ala_D_alaTIGR"/>
    <property type="match status" value="1"/>
</dbReference>
<organism evidence="18 19">
    <name type="scientific">Anaerorhabdus furcosa</name>
    <dbReference type="NCBI Taxonomy" id="118967"/>
    <lineage>
        <taxon>Bacteria</taxon>
        <taxon>Bacillati</taxon>
        <taxon>Bacillota</taxon>
        <taxon>Erysipelotrichia</taxon>
        <taxon>Erysipelotrichales</taxon>
        <taxon>Erysipelotrichaceae</taxon>
        <taxon>Anaerorhabdus</taxon>
    </lineage>
</organism>
<evidence type="ECO:0000256" key="14">
    <source>
        <dbReference type="PIRSR" id="PIRSR039102-2"/>
    </source>
</evidence>
<comment type="pathway">
    <text evidence="12">Cell wall biogenesis; peptidoglycan biosynthesis.</text>
</comment>
<feature type="domain" description="ATP-grasp" evidence="17">
    <location>
        <begin position="141"/>
        <end position="341"/>
    </location>
</feature>
<keyword evidence="5 14" id="KW-0547">Nucleotide-binding</keyword>
<dbReference type="NCBIfam" id="NF000091">
    <property type="entry name" value="D_ala_D_ser_VanG"/>
    <property type="match status" value="1"/>
</dbReference>
<comment type="subcellular location">
    <subcellularLocation>
        <location evidence="12">Cytoplasm</location>
    </subcellularLocation>
</comment>
<dbReference type="FunFam" id="3.30.470.20:FF:000008">
    <property type="entry name" value="D-alanine--D-alanine ligase"/>
    <property type="match status" value="1"/>
</dbReference>
<dbReference type="Pfam" id="PF07478">
    <property type="entry name" value="Dala_Dala_lig_C"/>
    <property type="match status" value="1"/>
</dbReference>
<dbReference type="PROSITE" id="PS50975">
    <property type="entry name" value="ATP_GRASP"/>
    <property type="match status" value="1"/>
</dbReference>
<gene>
    <name evidence="12" type="primary">ddl</name>
    <name evidence="18" type="ORF">SAMN02745191_1881</name>
</gene>
<evidence type="ECO:0000256" key="10">
    <source>
        <dbReference type="ARBA" id="ARBA00023211"/>
    </source>
</evidence>
<dbReference type="InterPro" id="IPR011761">
    <property type="entry name" value="ATP-grasp"/>
</dbReference>
<dbReference type="SUPFAM" id="SSF52440">
    <property type="entry name" value="PreATP-grasp domain"/>
    <property type="match status" value="1"/>
</dbReference>
<dbReference type="Proteomes" id="UP000243297">
    <property type="component" value="Unassembled WGS sequence"/>
</dbReference>
<dbReference type="PROSITE" id="PS00843">
    <property type="entry name" value="DALA_DALA_LIGASE_1"/>
    <property type="match status" value="1"/>
</dbReference>
<dbReference type="PANTHER" id="PTHR23132:SF25">
    <property type="entry name" value="D-ALANINE--D-ALANINE LIGASE A"/>
    <property type="match status" value="1"/>
</dbReference>
<name>A0A1T4P4T8_9FIRM</name>
<keyword evidence="12" id="KW-0963">Cytoplasm</keyword>
<keyword evidence="11 12" id="KW-0961">Cell wall biogenesis/degradation</keyword>
<keyword evidence="8 12" id="KW-0133">Cell shape</keyword>
<dbReference type="PANTHER" id="PTHR23132">
    <property type="entry name" value="D-ALANINE--D-ALANINE LIGASE"/>
    <property type="match status" value="1"/>
</dbReference>
<keyword evidence="9 12" id="KW-0573">Peptidoglycan synthesis</keyword>
<feature type="binding site" evidence="14">
    <location>
        <begin position="307"/>
        <end position="308"/>
    </location>
    <ligand>
        <name>ATP</name>
        <dbReference type="ChEBI" id="CHEBI:30616"/>
    </ligand>
</feature>
<feature type="binding site" evidence="14">
    <location>
        <begin position="215"/>
        <end position="222"/>
    </location>
    <ligand>
        <name>ATP</name>
        <dbReference type="ChEBI" id="CHEBI:30616"/>
    </ligand>
</feature>
<dbReference type="HAMAP" id="MF_00047">
    <property type="entry name" value="Dala_Dala_lig"/>
    <property type="match status" value="1"/>
</dbReference>
<keyword evidence="7 15" id="KW-0460">Magnesium</keyword>
<dbReference type="GO" id="GO:0071555">
    <property type="term" value="P:cell wall organization"/>
    <property type="evidence" value="ECO:0007669"/>
    <property type="project" value="UniProtKB-KW"/>
</dbReference>
<comment type="similarity">
    <text evidence="2 12">Belongs to the D-alanine--D-alanine ligase family.</text>
</comment>
<feature type="binding site" evidence="14">
    <location>
        <begin position="185"/>
        <end position="186"/>
    </location>
    <ligand>
        <name>ATP</name>
        <dbReference type="ChEBI" id="CHEBI:30616"/>
    </ligand>
</feature>
<dbReference type="InterPro" id="IPR013815">
    <property type="entry name" value="ATP_grasp_subdomain_1"/>
</dbReference>
<dbReference type="GO" id="GO:0008716">
    <property type="term" value="F:D-alanine-D-alanine ligase activity"/>
    <property type="evidence" value="ECO:0007669"/>
    <property type="project" value="UniProtKB-UniRule"/>
</dbReference>
<dbReference type="EC" id="6.3.2.4" evidence="12"/>
<evidence type="ECO:0000256" key="7">
    <source>
        <dbReference type="ARBA" id="ARBA00022842"/>
    </source>
</evidence>
<evidence type="ECO:0000256" key="11">
    <source>
        <dbReference type="ARBA" id="ARBA00023316"/>
    </source>
</evidence>
<feature type="binding site" evidence="14">
    <location>
        <position position="137"/>
    </location>
    <ligand>
        <name>ATP</name>
        <dbReference type="ChEBI" id="CHEBI:30616"/>
    </ligand>
</feature>